<dbReference type="EMBL" id="PFQF01000027">
    <property type="protein sequence ID" value="PJA20453.1"/>
    <property type="molecule type" value="Genomic_DNA"/>
</dbReference>
<gene>
    <name evidence="2" type="ORF">COX60_01520</name>
</gene>
<feature type="transmembrane region" description="Helical" evidence="1">
    <location>
        <begin position="12"/>
        <end position="33"/>
    </location>
</feature>
<accession>A0A2M7W480</accession>
<name>A0A2M7W480_9BACT</name>
<evidence type="ECO:0000256" key="1">
    <source>
        <dbReference type="SAM" id="Phobius"/>
    </source>
</evidence>
<comment type="caution">
    <text evidence="2">The sequence shown here is derived from an EMBL/GenBank/DDBJ whole genome shotgun (WGS) entry which is preliminary data.</text>
</comment>
<keyword evidence="1" id="KW-1133">Transmembrane helix</keyword>
<protein>
    <submittedName>
        <fullName evidence="2">Uncharacterized protein</fullName>
    </submittedName>
</protein>
<reference evidence="3" key="1">
    <citation type="submission" date="2017-09" db="EMBL/GenBank/DDBJ databases">
        <title>Depth-based differentiation of microbial function through sediment-hosted aquifers and enrichment of novel symbionts in the deep terrestrial subsurface.</title>
        <authorList>
            <person name="Probst A.J."/>
            <person name="Ladd B."/>
            <person name="Jarett J.K."/>
            <person name="Geller-Mcgrath D.E."/>
            <person name="Sieber C.M.K."/>
            <person name="Emerson J.B."/>
            <person name="Anantharaman K."/>
            <person name="Thomas B.C."/>
            <person name="Malmstrom R."/>
            <person name="Stieglmeier M."/>
            <person name="Klingl A."/>
            <person name="Woyke T."/>
            <person name="Ryan C.M."/>
            <person name="Banfield J.F."/>
        </authorList>
    </citation>
    <scope>NUCLEOTIDE SEQUENCE [LARGE SCALE GENOMIC DNA]</scope>
</reference>
<evidence type="ECO:0000313" key="3">
    <source>
        <dbReference type="Proteomes" id="UP000230137"/>
    </source>
</evidence>
<dbReference type="AlphaFoldDB" id="A0A2M7W480"/>
<keyword evidence="1" id="KW-0472">Membrane</keyword>
<proteinExistence type="predicted"/>
<evidence type="ECO:0000313" key="2">
    <source>
        <dbReference type="EMBL" id="PJA20453.1"/>
    </source>
</evidence>
<keyword evidence="1" id="KW-0812">Transmembrane</keyword>
<organism evidence="2 3">
    <name type="scientific">Candidatus Berkelbacteria bacterium CG_4_10_14_0_2_um_filter_35_9_33_12</name>
    <dbReference type="NCBI Taxonomy" id="1974499"/>
    <lineage>
        <taxon>Bacteria</taxon>
        <taxon>Candidatus Berkelbacteria</taxon>
    </lineage>
</organism>
<sequence length="262" mass="28825">MIKKFNHKKGSSLIIAVLLIGVVSVVSFGVSSLTMNDMKLHRLFVGSGESYYGAESTMEEALLEVKNDRNYSTTGPVNSAINGGDLTANHIATYYGDYFYIEKIKKDDFVDVLLGVDYATGDELCIARFDTNDPIIQITENGGGGVLNRTNIYPVSNPAQYAIINNDPVSIRINFIGPEVNNLYIKSTDDNCSNIDISTLEKLKNSIIGLNKKYDIDTGSLTIKATGTYKNLNRQLQATIDRKSGTLLNIFDFTLYSIGDID</sequence>
<dbReference type="Proteomes" id="UP000230137">
    <property type="component" value="Unassembled WGS sequence"/>
</dbReference>